<reference evidence="4 5" key="1">
    <citation type="submission" date="2015-02" db="EMBL/GenBank/DDBJ databases">
        <title>Draft genome sequence of Aspergillus parasiticus SU-1.</title>
        <authorList>
            <person name="Yu J."/>
            <person name="Fedorova N."/>
            <person name="Yin Y."/>
            <person name="Losada L."/>
            <person name="Zafar N."/>
            <person name="Taujale R."/>
            <person name="Ehrlich K.C."/>
            <person name="Bhatnagar D."/>
            <person name="Cleveland T.E."/>
            <person name="Bennett J.W."/>
            <person name="Nierman W.C."/>
        </authorList>
    </citation>
    <scope>NUCLEOTIDE SEQUENCE [LARGE SCALE GENOMIC DNA]</scope>
    <source>
        <strain evidence="5">ATCC 56775 / NRRL 5862 / SRRC 143 / SU-1</strain>
    </source>
</reference>
<dbReference type="SUPFAM" id="SSF54427">
    <property type="entry name" value="NTF2-like"/>
    <property type="match status" value="1"/>
</dbReference>
<comment type="caution">
    <text evidence="4">The sequence shown here is derived from an EMBL/GenBank/DDBJ whole genome shotgun (WGS) entry which is preliminary data.</text>
</comment>
<evidence type="ECO:0000313" key="5">
    <source>
        <dbReference type="Proteomes" id="UP000033540"/>
    </source>
</evidence>
<proteinExistence type="inferred from homology"/>
<dbReference type="InterPro" id="IPR049884">
    <property type="entry name" value="Scytalone_dh"/>
</dbReference>
<gene>
    <name evidence="4" type="ORF">P875_00021877</name>
</gene>
<dbReference type="GO" id="GO:0016829">
    <property type="term" value="F:lyase activity"/>
    <property type="evidence" value="ECO:0007669"/>
    <property type="project" value="UniProtKB-KW"/>
</dbReference>
<organism evidence="4 5">
    <name type="scientific">Aspergillus parasiticus (strain ATCC 56775 / NRRL 5862 / SRRC 143 / SU-1)</name>
    <dbReference type="NCBI Taxonomy" id="1403190"/>
    <lineage>
        <taxon>Eukaryota</taxon>
        <taxon>Fungi</taxon>
        <taxon>Dikarya</taxon>
        <taxon>Ascomycota</taxon>
        <taxon>Pezizomycotina</taxon>
        <taxon>Eurotiomycetes</taxon>
        <taxon>Eurotiomycetidae</taxon>
        <taxon>Eurotiales</taxon>
        <taxon>Aspergillaceae</taxon>
        <taxon>Aspergillus</taxon>
        <taxon>Aspergillus subgen. Circumdati</taxon>
    </lineage>
</organism>
<evidence type="ECO:0000313" key="4">
    <source>
        <dbReference type="EMBL" id="KJK66080.1"/>
    </source>
</evidence>
<dbReference type="AlphaFoldDB" id="A0A0F0IEF6"/>
<dbReference type="STRING" id="1403190.A0A0F0IEF6"/>
<comment type="similarity">
    <text evidence="1">Belongs to the scytalone dehydratase family.</text>
</comment>
<feature type="domain" description="Scytalone dehydratase-like" evidence="3">
    <location>
        <begin position="8"/>
        <end position="152"/>
    </location>
</feature>
<name>A0A0F0IEF6_ASPPU</name>
<dbReference type="InterPro" id="IPR032710">
    <property type="entry name" value="NTF2-like_dom_sf"/>
</dbReference>
<dbReference type="OrthoDB" id="5281072at2759"/>
<protein>
    <submittedName>
        <fullName evidence="4">Scytalone dehydratase</fullName>
    </submittedName>
</protein>
<dbReference type="EMBL" id="JZEE01000325">
    <property type="protein sequence ID" value="KJK66080.1"/>
    <property type="molecule type" value="Genomic_DNA"/>
</dbReference>
<dbReference type="Gene3D" id="3.10.450.50">
    <property type="match status" value="1"/>
</dbReference>
<dbReference type="Proteomes" id="UP000033540">
    <property type="component" value="Unassembled WGS sequence"/>
</dbReference>
<evidence type="ECO:0000256" key="1">
    <source>
        <dbReference type="ARBA" id="ARBA00008584"/>
    </source>
</evidence>
<accession>A0A0F0IEF6</accession>
<dbReference type="Pfam" id="PF02982">
    <property type="entry name" value="Scytalone_dh"/>
    <property type="match status" value="1"/>
</dbReference>
<evidence type="ECO:0000256" key="2">
    <source>
        <dbReference type="ARBA" id="ARBA00023239"/>
    </source>
</evidence>
<keyword evidence="2" id="KW-0456">Lyase</keyword>
<evidence type="ECO:0000259" key="3">
    <source>
        <dbReference type="Pfam" id="PF02982"/>
    </source>
</evidence>
<sequence length="155" mass="17234">MSDQQVPLACQNLLYKWANYIDTKAWTSMSAIFAPTIDVDYSAMGQPKATAVQPSLYIHQISNPRQLGNSSIQTHHLIGACKWTRYSESHARVIFQILAAHRRATQGDDAAVLATGHGANTMDFVCVDGEWKISALKVEVLWMDGDFHGVFKPKL</sequence>